<dbReference type="STRING" id="376489.A5892_02865"/>
<dbReference type="EMBL" id="CP015243">
    <property type="protein sequence ID" value="ANF59450.1"/>
    <property type="molecule type" value="Genomic_DNA"/>
</dbReference>
<feature type="transmembrane region" description="Helical" evidence="4">
    <location>
        <begin position="365"/>
        <end position="386"/>
    </location>
</feature>
<dbReference type="CDD" id="cd17324">
    <property type="entry name" value="MFS_NepI_like"/>
    <property type="match status" value="1"/>
</dbReference>
<dbReference type="Proteomes" id="UP000077875">
    <property type="component" value="Chromosome"/>
</dbReference>
<sequence length="400" mass="42290">MSTSSRALPTWLLLLMAVATGVAVASNYYAQPLLHTIAERLDLSYSRAGIVVTVAQLGYALGLLALVPLGDMLERRRLVVTMMSLSTLGLLVSATANGLPMLLLGTAVTALFSVVAQVLVPFAATLAEPDRRGRAVGTVMSGLMLGILLARSFAGALSEFGDWRLVYWVASGLMALTTLALWRALPALHTPAGLSYAALIRSVGTLMAVHARLRLRALLGLLTFASFAAFWTPIAFLLAAPPYRLSDGVIGLFGLVGAAGALMAPITGRQVDRGRARLTTTLGLALLVLGWVPLLFAGQSLLALLLGILILDLAVQLVHITNLNMVYRIDPGARNRLNAAYMVCYFLGGALGSLFSAMLYVHWGWLGVCALGIGFSALGLAVWLACRARVEADTPKGQHG</sequence>
<feature type="transmembrane region" description="Helical" evidence="4">
    <location>
        <begin position="165"/>
        <end position="185"/>
    </location>
</feature>
<dbReference type="SUPFAM" id="SSF103473">
    <property type="entry name" value="MFS general substrate transporter"/>
    <property type="match status" value="1"/>
</dbReference>
<keyword evidence="2 4" id="KW-1133">Transmembrane helix</keyword>
<proteinExistence type="predicted"/>
<evidence type="ECO:0000313" key="7">
    <source>
        <dbReference type="Proteomes" id="UP000077875"/>
    </source>
</evidence>
<dbReference type="InterPro" id="IPR011701">
    <property type="entry name" value="MFS"/>
</dbReference>
<feature type="transmembrane region" description="Helical" evidence="4">
    <location>
        <begin position="217"/>
        <end position="239"/>
    </location>
</feature>
<gene>
    <name evidence="6" type="ORF">A5892_02865</name>
</gene>
<evidence type="ECO:0000256" key="1">
    <source>
        <dbReference type="ARBA" id="ARBA00022692"/>
    </source>
</evidence>
<accession>A0A172YJR9</accession>
<protein>
    <submittedName>
        <fullName evidence="6">Transporter</fullName>
    </submittedName>
</protein>
<organism evidence="6 7">
    <name type="scientific">Halotalea alkalilenta</name>
    <dbReference type="NCBI Taxonomy" id="376489"/>
    <lineage>
        <taxon>Bacteria</taxon>
        <taxon>Pseudomonadati</taxon>
        <taxon>Pseudomonadota</taxon>
        <taxon>Gammaproteobacteria</taxon>
        <taxon>Oceanospirillales</taxon>
        <taxon>Halomonadaceae</taxon>
        <taxon>Halotalea</taxon>
    </lineage>
</organism>
<feature type="transmembrane region" description="Helical" evidence="4">
    <location>
        <begin position="78"/>
        <end position="96"/>
    </location>
</feature>
<dbReference type="AlphaFoldDB" id="A0A172YJR9"/>
<keyword evidence="1 4" id="KW-0812">Transmembrane</keyword>
<keyword evidence="3 4" id="KW-0472">Membrane</keyword>
<feature type="transmembrane region" description="Helical" evidence="4">
    <location>
        <begin position="102"/>
        <end position="123"/>
    </location>
</feature>
<dbReference type="InterPro" id="IPR036259">
    <property type="entry name" value="MFS_trans_sf"/>
</dbReference>
<evidence type="ECO:0000256" key="3">
    <source>
        <dbReference type="ARBA" id="ARBA00023136"/>
    </source>
</evidence>
<evidence type="ECO:0000256" key="4">
    <source>
        <dbReference type="SAM" id="Phobius"/>
    </source>
</evidence>
<dbReference type="PANTHER" id="PTHR42910:SF1">
    <property type="entry name" value="MAJOR FACILITATOR SUPERFAMILY (MFS) PROFILE DOMAIN-CONTAINING PROTEIN"/>
    <property type="match status" value="1"/>
</dbReference>
<dbReference type="PROSITE" id="PS50850">
    <property type="entry name" value="MFS"/>
    <property type="match status" value="1"/>
</dbReference>
<name>A0A172YJR9_9GAMM</name>
<keyword evidence="7" id="KW-1185">Reference proteome</keyword>
<feature type="transmembrane region" description="Helical" evidence="4">
    <location>
        <begin position="339"/>
        <end position="359"/>
    </location>
</feature>
<evidence type="ECO:0000259" key="5">
    <source>
        <dbReference type="PROSITE" id="PS50850"/>
    </source>
</evidence>
<dbReference type="GO" id="GO:0022857">
    <property type="term" value="F:transmembrane transporter activity"/>
    <property type="evidence" value="ECO:0007669"/>
    <property type="project" value="InterPro"/>
</dbReference>
<feature type="domain" description="Major facilitator superfamily (MFS) profile" evidence="5">
    <location>
        <begin position="12"/>
        <end position="391"/>
    </location>
</feature>
<feature type="transmembrane region" description="Helical" evidence="4">
    <location>
        <begin position="49"/>
        <end position="66"/>
    </location>
</feature>
<dbReference type="Gene3D" id="1.20.1250.20">
    <property type="entry name" value="MFS general substrate transporter like domains"/>
    <property type="match status" value="1"/>
</dbReference>
<dbReference type="InterPro" id="IPR020846">
    <property type="entry name" value="MFS_dom"/>
</dbReference>
<evidence type="ECO:0000313" key="6">
    <source>
        <dbReference type="EMBL" id="ANF59450.1"/>
    </source>
</evidence>
<feature type="transmembrane region" description="Helical" evidence="4">
    <location>
        <begin position="278"/>
        <end position="296"/>
    </location>
</feature>
<dbReference type="KEGG" id="haa:A5892_02865"/>
<dbReference type="Pfam" id="PF07690">
    <property type="entry name" value="MFS_1"/>
    <property type="match status" value="1"/>
</dbReference>
<feature type="transmembrane region" description="Helical" evidence="4">
    <location>
        <begin position="245"/>
        <end position="266"/>
    </location>
</feature>
<reference evidence="6 7" key="1">
    <citation type="submission" date="2016-04" db="EMBL/GenBank/DDBJ databases">
        <title>Complete Genome Sequence of Halotalea alkalilenta IHB B 13600.</title>
        <authorList>
            <person name="Swarnkar M.K."/>
            <person name="Sharma A."/>
            <person name="Kaushal K."/>
            <person name="Soni R."/>
            <person name="Rana S."/>
            <person name="Singh A.K."/>
            <person name="Gulati A."/>
        </authorList>
    </citation>
    <scope>NUCLEOTIDE SEQUENCE [LARGE SCALE GENOMIC DNA]</scope>
    <source>
        <strain evidence="6 7">IHB B 13600</strain>
    </source>
</reference>
<evidence type="ECO:0000256" key="2">
    <source>
        <dbReference type="ARBA" id="ARBA00022989"/>
    </source>
</evidence>
<dbReference type="PANTHER" id="PTHR42910">
    <property type="entry name" value="TRANSPORTER SCO4007-RELATED"/>
    <property type="match status" value="1"/>
</dbReference>
<feature type="transmembrane region" description="Helical" evidence="4">
    <location>
        <begin position="135"/>
        <end position="153"/>
    </location>
</feature>
<feature type="transmembrane region" description="Helical" evidence="4">
    <location>
        <begin position="302"/>
        <end position="327"/>
    </location>
</feature>